<evidence type="ECO:0000313" key="2">
    <source>
        <dbReference type="Proteomes" id="UP000181661"/>
    </source>
</evidence>
<sequence length="268" mass="29876">MLPEPRLALNELLKERTLLWHKIAENHYVDEFEVRRLFNKLDRLITDPGAEFSIAPAALHEQAYLYAYQMKTSNALRLFEDARRAGLDGLAVSISTAHALYICGEVEMSREEILRTDYSDANNRGLSGLADTCVHTGLLKMARDLYIRSGKQGGEVSTQVLRAAEIMDQIGATDEQVMRRIATAAKIIKSMSAHPFIAFDLFAMQGEGILYRFVVNGSTERLVEIDMAIDEALIADFDEEIDDVLSIGIAPYEFGSNMLAADGYYVGV</sequence>
<dbReference type="AlphaFoldDB" id="A0A1S2UID0"/>
<dbReference type="RefSeq" id="WP_071486874.1">
    <property type="nucleotide sequence ID" value="NZ_FNTS01000002.1"/>
</dbReference>
<protein>
    <submittedName>
        <fullName evidence="1">Uncharacterized protein</fullName>
    </submittedName>
</protein>
<dbReference type="OrthoDB" id="7033167at2"/>
<evidence type="ECO:0000313" key="1">
    <source>
        <dbReference type="EMBL" id="OIN45969.1"/>
    </source>
</evidence>
<gene>
    <name evidence="1" type="ORF">BFL40_27425</name>
</gene>
<comment type="caution">
    <text evidence="1">The sequence shown here is derived from an EMBL/GenBank/DDBJ whole genome shotgun (WGS) entry which is preliminary data.</text>
</comment>
<proteinExistence type="predicted"/>
<reference evidence="1 2" key="1">
    <citation type="submission" date="2016-08" db="EMBL/GenBank/DDBJ databases">
        <title>Draft genome sequence of Pseudomonas costantinii LMG 22119, type strain isolated from cultivated mushroom (Agaricus bisporus) sporophores.</title>
        <authorList>
            <person name="Tambong J.T."/>
        </authorList>
    </citation>
    <scope>NUCLEOTIDE SEQUENCE [LARGE SCALE GENOMIC DNA]</scope>
    <source>
        <strain evidence="1 2">LMG 22119</strain>
    </source>
</reference>
<accession>A0A1S2UID0</accession>
<dbReference type="EMBL" id="MDDR01000052">
    <property type="protein sequence ID" value="OIN45969.1"/>
    <property type="molecule type" value="Genomic_DNA"/>
</dbReference>
<dbReference type="Proteomes" id="UP000181661">
    <property type="component" value="Unassembled WGS sequence"/>
</dbReference>
<name>A0A1S2UID0_9PSED</name>
<organism evidence="1 2">
    <name type="scientific">Pseudomonas costantinii</name>
    <dbReference type="NCBI Taxonomy" id="168469"/>
    <lineage>
        <taxon>Bacteria</taxon>
        <taxon>Pseudomonadati</taxon>
        <taxon>Pseudomonadota</taxon>
        <taxon>Gammaproteobacteria</taxon>
        <taxon>Pseudomonadales</taxon>
        <taxon>Pseudomonadaceae</taxon>
        <taxon>Pseudomonas</taxon>
    </lineage>
</organism>